<dbReference type="Gene3D" id="3.40.50.2020">
    <property type="match status" value="1"/>
</dbReference>
<dbReference type="eggNOG" id="KOG1712">
    <property type="taxonomic scope" value="Eukaryota"/>
</dbReference>
<proteinExistence type="inferred from homology"/>
<organism evidence="13 14">
    <name type="scientific">Theileria equi strain WA</name>
    <dbReference type="NCBI Taxonomy" id="1537102"/>
    <lineage>
        <taxon>Eukaryota</taxon>
        <taxon>Sar</taxon>
        <taxon>Alveolata</taxon>
        <taxon>Apicomplexa</taxon>
        <taxon>Aconoidasida</taxon>
        <taxon>Piroplasmida</taxon>
        <taxon>Theileriidae</taxon>
        <taxon>Theileria</taxon>
    </lineage>
</organism>
<dbReference type="InterPro" id="IPR029057">
    <property type="entry name" value="PRTase-like"/>
</dbReference>
<comment type="similarity">
    <text evidence="5">Belongs to the purine/pyrimidine phosphoribosyltransferase family.</text>
</comment>
<dbReference type="GO" id="GO:0002055">
    <property type="term" value="F:adenine binding"/>
    <property type="evidence" value="ECO:0007669"/>
    <property type="project" value="TreeGrafter"/>
</dbReference>
<sequence length="189" mass="20774">MTTLKDFSLSEDDFQRYPHFHRPGLNFVDINPLFRETEKFKQTITTIADHLKEKHGDNIEILALVDAKGFVVGAAVALEMGLPFVLLRKGEKLPGSLLSVSYVYNYGKSLLEAQDDAIKPGQKVVIIDDVVGSGGTMEAACNLVRKMEGNILEAACVIELPSLNGRAKFGDVPLFSVVQLGKPELEKEL</sequence>
<dbReference type="InterPro" id="IPR005764">
    <property type="entry name" value="Ade_phspho_trans"/>
</dbReference>
<dbReference type="EC" id="2.4.2.7" evidence="7"/>
<dbReference type="VEuPathDB" id="PiroplasmaDB:BEWA_017730"/>
<accession>L0ATG8</accession>
<evidence type="ECO:0000256" key="10">
    <source>
        <dbReference type="ARBA" id="ARBA00022679"/>
    </source>
</evidence>
<evidence type="ECO:0000256" key="6">
    <source>
        <dbReference type="ARBA" id="ARBA00011738"/>
    </source>
</evidence>
<evidence type="ECO:0000259" key="12">
    <source>
        <dbReference type="Pfam" id="PF00156"/>
    </source>
</evidence>
<keyword evidence="14" id="KW-1185">Reference proteome</keyword>
<comment type="subcellular location">
    <subcellularLocation>
        <location evidence="3">Cytoplasm</location>
    </subcellularLocation>
</comment>
<dbReference type="GO" id="GO:0005737">
    <property type="term" value="C:cytoplasm"/>
    <property type="evidence" value="ECO:0007669"/>
    <property type="project" value="UniProtKB-SubCell"/>
</dbReference>
<dbReference type="GO" id="GO:0006168">
    <property type="term" value="P:adenine salvage"/>
    <property type="evidence" value="ECO:0007669"/>
    <property type="project" value="InterPro"/>
</dbReference>
<dbReference type="KEGG" id="beq:BEWA_017730"/>
<dbReference type="HAMAP" id="MF_00004">
    <property type="entry name" value="Aden_phosphoribosyltr"/>
    <property type="match status" value="1"/>
</dbReference>
<evidence type="ECO:0000256" key="11">
    <source>
        <dbReference type="ARBA" id="ARBA00022726"/>
    </source>
</evidence>
<dbReference type="PANTHER" id="PTHR32315">
    <property type="entry name" value="ADENINE PHOSPHORIBOSYLTRANSFERASE"/>
    <property type="match status" value="1"/>
</dbReference>
<evidence type="ECO:0000256" key="4">
    <source>
        <dbReference type="ARBA" id="ARBA00004659"/>
    </source>
</evidence>
<dbReference type="STRING" id="1537102.L0ATG8"/>
<dbReference type="GO" id="GO:0003999">
    <property type="term" value="F:adenine phosphoribosyltransferase activity"/>
    <property type="evidence" value="ECO:0007669"/>
    <property type="project" value="UniProtKB-EC"/>
</dbReference>
<dbReference type="InterPro" id="IPR000836">
    <property type="entry name" value="PRTase_dom"/>
</dbReference>
<evidence type="ECO:0000256" key="2">
    <source>
        <dbReference type="ARBA" id="ARBA00003968"/>
    </source>
</evidence>
<dbReference type="OrthoDB" id="363185at2759"/>
<keyword evidence="11" id="KW-0660">Purine salvage</keyword>
<dbReference type="EMBL" id="CP001669">
    <property type="protein sequence ID" value="AFZ78932.1"/>
    <property type="molecule type" value="Genomic_DNA"/>
</dbReference>
<keyword evidence="10 13" id="KW-0808">Transferase</keyword>
<dbReference type="GeneID" id="15807248"/>
<dbReference type="AlphaFoldDB" id="L0ATG8"/>
<evidence type="ECO:0000256" key="7">
    <source>
        <dbReference type="ARBA" id="ARBA00011893"/>
    </source>
</evidence>
<evidence type="ECO:0000256" key="5">
    <source>
        <dbReference type="ARBA" id="ARBA00008391"/>
    </source>
</evidence>
<evidence type="ECO:0000256" key="8">
    <source>
        <dbReference type="ARBA" id="ARBA00022490"/>
    </source>
</evidence>
<evidence type="ECO:0000313" key="13">
    <source>
        <dbReference type="EMBL" id="AFZ78932.1"/>
    </source>
</evidence>
<dbReference type="UniPathway" id="UPA00588">
    <property type="reaction ID" value="UER00646"/>
</dbReference>
<comment type="pathway">
    <text evidence="4">Purine metabolism; AMP biosynthesis via salvage pathway; AMP from adenine: step 1/1.</text>
</comment>
<dbReference type="GO" id="GO:0006166">
    <property type="term" value="P:purine ribonucleoside salvage"/>
    <property type="evidence" value="ECO:0007669"/>
    <property type="project" value="UniProtKB-KW"/>
</dbReference>
<dbReference type="PANTHER" id="PTHR32315:SF3">
    <property type="entry name" value="ADENINE PHOSPHORIBOSYLTRANSFERASE"/>
    <property type="match status" value="1"/>
</dbReference>
<dbReference type="RefSeq" id="XP_004828598.1">
    <property type="nucleotide sequence ID" value="XM_004828541.1"/>
</dbReference>
<comment type="subunit">
    <text evidence="6">Homodimer.</text>
</comment>
<gene>
    <name evidence="13" type="ORF">BEWA_017730</name>
</gene>
<evidence type="ECO:0000256" key="9">
    <source>
        <dbReference type="ARBA" id="ARBA00022676"/>
    </source>
</evidence>
<dbReference type="GO" id="GO:0016208">
    <property type="term" value="F:AMP binding"/>
    <property type="evidence" value="ECO:0007669"/>
    <property type="project" value="TreeGrafter"/>
</dbReference>
<dbReference type="GO" id="GO:0044209">
    <property type="term" value="P:AMP salvage"/>
    <property type="evidence" value="ECO:0007669"/>
    <property type="project" value="UniProtKB-UniPathway"/>
</dbReference>
<dbReference type="FunFam" id="3.40.50.2020:FF:000004">
    <property type="entry name" value="Adenine phosphoribosyltransferase"/>
    <property type="match status" value="1"/>
</dbReference>
<comment type="function">
    <text evidence="2">Catalyzes a salvage reaction resulting in the formation of AMP, that is energically less costly than de novo synthesis.</text>
</comment>
<keyword evidence="9 13" id="KW-0328">Glycosyltransferase</keyword>
<reference evidence="13 14" key="1">
    <citation type="journal article" date="2012" name="BMC Genomics">
        <title>Comparative genomic analysis and phylogenetic position of Theileria equi.</title>
        <authorList>
            <person name="Kappmeyer L.S."/>
            <person name="Thiagarajan M."/>
            <person name="Herndon D.R."/>
            <person name="Ramsay J.D."/>
            <person name="Caler E."/>
            <person name="Djikeng A."/>
            <person name="Gillespie J.J."/>
            <person name="Lau A.O."/>
            <person name="Roalson E.H."/>
            <person name="Silva J.C."/>
            <person name="Silva M.G."/>
            <person name="Suarez C.E."/>
            <person name="Ueti M.W."/>
            <person name="Nene V.M."/>
            <person name="Mealey R.H."/>
            <person name="Knowles D.P."/>
            <person name="Brayton K.A."/>
        </authorList>
    </citation>
    <scope>NUCLEOTIDE SEQUENCE [LARGE SCALE GENOMIC DNA]</scope>
    <source>
        <strain evidence="13 14">WA</strain>
    </source>
</reference>
<name>L0ATG8_THEEQ</name>
<evidence type="ECO:0000256" key="1">
    <source>
        <dbReference type="ARBA" id="ARBA00000868"/>
    </source>
</evidence>
<dbReference type="InterPro" id="IPR050054">
    <property type="entry name" value="UPRTase/APRTase"/>
</dbReference>
<dbReference type="Proteomes" id="UP000031512">
    <property type="component" value="Chromosome 1"/>
</dbReference>
<keyword evidence="8" id="KW-0963">Cytoplasm</keyword>
<evidence type="ECO:0000313" key="14">
    <source>
        <dbReference type="Proteomes" id="UP000031512"/>
    </source>
</evidence>
<dbReference type="Pfam" id="PF00156">
    <property type="entry name" value="Pribosyltran"/>
    <property type="match status" value="1"/>
</dbReference>
<dbReference type="SUPFAM" id="SSF53271">
    <property type="entry name" value="PRTase-like"/>
    <property type="match status" value="1"/>
</dbReference>
<evidence type="ECO:0000256" key="3">
    <source>
        <dbReference type="ARBA" id="ARBA00004496"/>
    </source>
</evidence>
<dbReference type="CDD" id="cd06223">
    <property type="entry name" value="PRTases_typeI"/>
    <property type="match status" value="1"/>
</dbReference>
<protein>
    <recommendedName>
        <fullName evidence="7">adenine phosphoribosyltransferase</fullName>
        <ecNumber evidence="7">2.4.2.7</ecNumber>
    </recommendedName>
</protein>
<comment type="catalytic activity">
    <reaction evidence="1">
        <text>AMP + diphosphate = 5-phospho-alpha-D-ribose 1-diphosphate + adenine</text>
        <dbReference type="Rhea" id="RHEA:16609"/>
        <dbReference type="ChEBI" id="CHEBI:16708"/>
        <dbReference type="ChEBI" id="CHEBI:33019"/>
        <dbReference type="ChEBI" id="CHEBI:58017"/>
        <dbReference type="ChEBI" id="CHEBI:456215"/>
        <dbReference type="EC" id="2.4.2.7"/>
    </reaction>
</comment>
<dbReference type="NCBIfam" id="NF002636">
    <property type="entry name" value="PRK02304.1-5"/>
    <property type="match status" value="1"/>
</dbReference>
<feature type="domain" description="Phosphoribosyltransferase" evidence="12">
    <location>
        <begin position="37"/>
        <end position="177"/>
    </location>
</feature>